<dbReference type="EMBL" id="CM044705">
    <property type="protein sequence ID" value="KAI5663335.1"/>
    <property type="molecule type" value="Genomic_DNA"/>
</dbReference>
<reference evidence="2" key="1">
    <citation type="journal article" date="2023" name="Nat. Plants">
        <title>Single-cell RNA sequencing provides a high-resolution roadmap for understanding the multicellular compartmentation of specialized metabolism.</title>
        <authorList>
            <person name="Sun S."/>
            <person name="Shen X."/>
            <person name="Li Y."/>
            <person name="Li Y."/>
            <person name="Wang S."/>
            <person name="Li R."/>
            <person name="Zhang H."/>
            <person name="Shen G."/>
            <person name="Guo B."/>
            <person name="Wei J."/>
            <person name="Xu J."/>
            <person name="St-Pierre B."/>
            <person name="Chen S."/>
            <person name="Sun C."/>
        </authorList>
    </citation>
    <scope>NUCLEOTIDE SEQUENCE [LARGE SCALE GENOMIC DNA]</scope>
</reference>
<organism evidence="1 2">
    <name type="scientific">Catharanthus roseus</name>
    <name type="common">Madagascar periwinkle</name>
    <name type="synonym">Vinca rosea</name>
    <dbReference type="NCBI Taxonomy" id="4058"/>
    <lineage>
        <taxon>Eukaryota</taxon>
        <taxon>Viridiplantae</taxon>
        <taxon>Streptophyta</taxon>
        <taxon>Embryophyta</taxon>
        <taxon>Tracheophyta</taxon>
        <taxon>Spermatophyta</taxon>
        <taxon>Magnoliopsida</taxon>
        <taxon>eudicotyledons</taxon>
        <taxon>Gunneridae</taxon>
        <taxon>Pentapetalae</taxon>
        <taxon>asterids</taxon>
        <taxon>lamiids</taxon>
        <taxon>Gentianales</taxon>
        <taxon>Apocynaceae</taxon>
        <taxon>Rauvolfioideae</taxon>
        <taxon>Vinceae</taxon>
        <taxon>Catharanthinae</taxon>
        <taxon>Catharanthus</taxon>
    </lineage>
</organism>
<accession>A0ACC0ASS8</accession>
<comment type="caution">
    <text evidence="1">The sequence shown here is derived from an EMBL/GenBank/DDBJ whole genome shotgun (WGS) entry which is preliminary data.</text>
</comment>
<proteinExistence type="predicted"/>
<sequence>MRRGQGVEGVMGFRRICYIAITVLWVLWKEHYSEIFRRGEKYAAVVDRARCFLDEFGQAYSSRCVPRSIVELLSTILVAAALLLQLVNNADHAEMLGLLLGVELARRYGLNRFGLESDRRNATRVLPALQIQT</sequence>
<evidence type="ECO:0000313" key="2">
    <source>
        <dbReference type="Proteomes" id="UP001060085"/>
    </source>
</evidence>
<protein>
    <submittedName>
        <fullName evidence="1">Uncharacterized protein</fullName>
    </submittedName>
</protein>
<name>A0ACC0ASS8_CATRO</name>
<gene>
    <name evidence="1" type="ORF">M9H77_22658</name>
</gene>
<dbReference type="Proteomes" id="UP001060085">
    <property type="component" value="Linkage Group LG05"/>
</dbReference>
<keyword evidence="2" id="KW-1185">Reference proteome</keyword>
<evidence type="ECO:0000313" key="1">
    <source>
        <dbReference type="EMBL" id="KAI5663335.1"/>
    </source>
</evidence>